<dbReference type="Proteomes" id="UP000095286">
    <property type="component" value="Unplaced"/>
</dbReference>
<organism evidence="1 2">
    <name type="scientific">Rhabditophanes sp. KR3021</name>
    <dbReference type="NCBI Taxonomy" id="114890"/>
    <lineage>
        <taxon>Eukaryota</taxon>
        <taxon>Metazoa</taxon>
        <taxon>Ecdysozoa</taxon>
        <taxon>Nematoda</taxon>
        <taxon>Chromadorea</taxon>
        <taxon>Rhabditida</taxon>
        <taxon>Tylenchina</taxon>
        <taxon>Panagrolaimomorpha</taxon>
        <taxon>Strongyloidoidea</taxon>
        <taxon>Alloionematidae</taxon>
        <taxon>Rhabditophanes</taxon>
    </lineage>
</organism>
<name>A0AC35TMM5_9BILA</name>
<evidence type="ECO:0000313" key="1">
    <source>
        <dbReference type="Proteomes" id="UP000095286"/>
    </source>
</evidence>
<accession>A0AC35TMM5</accession>
<proteinExistence type="predicted"/>
<sequence>MPTTSTKINVQPMTIKDIPIKDKKESIAKKLSKQLFSSLSKDSTTSSEQQTSYPYGELRYKMDYDFSTNKLAVTIVQCRNLPAMDRNGLCDGYVRLNILPDKKQKFETKIKRNNLNPVFEETFLFNLSFSELSQKTLKAVVYDFDRLSADDKCGQILIPLESIDFGSVTDNWAVLERPENDDDSKETRLGDICFSTRYRQTTSTLTVTIMEARNLKKMDILTQSSDPYCKIYLFHGKKLLMKKKTSIKFKTLNPYYNESFQFKVIPSQLNNFRMEVLIVDYDKLSKNDLIGSVVIGTGSEHWQKMINSRSSVTMWHTLQLRAK</sequence>
<dbReference type="WBParaSite" id="RSKR_0000219300.1">
    <property type="protein sequence ID" value="RSKR_0000219300.1"/>
    <property type="gene ID" value="RSKR_0000219300"/>
</dbReference>
<reference evidence="2" key="1">
    <citation type="submission" date="2016-11" db="UniProtKB">
        <authorList>
            <consortium name="WormBaseParasite"/>
        </authorList>
    </citation>
    <scope>IDENTIFICATION</scope>
    <source>
        <strain evidence="2">KR3021</strain>
    </source>
</reference>
<protein>
    <submittedName>
        <fullName evidence="2">Synaptotagmin</fullName>
    </submittedName>
</protein>
<evidence type="ECO:0000313" key="2">
    <source>
        <dbReference type="WBParaSite" id="RSKR_0000219300.1"/>
    </source>
</evidence>